<comment type="caution">
    <text evidence="2">The sequence shown here is derived from an EMBL/GenBank/DDBJ whole genome shotgun (WGS) entry which is preliminary data.</text>
</comment>
<keyword evidence="3" id="KW-1185">Reference proteome</keyword>
<feature type="transmembrane region" description="Helical" evidence="1">
    <location>
        <begin position="72"/>
        <end position="89"/>
    </location>
</feature>
<dbReference type="OrthoDB" id="9815027at2"/>
<evidence type="ECO:0000313" key="2">
    <source>
        <dbReference type="EMBL" id="PAU67139.1"/>
    </source>
</evidence>
<gene>
    <name evidence="2" type="ORF">B1400_1702</name>
</gene>
<dbReference type="AlphaFoldDB" id="A0A2A2ED47"/>
<protein>
    <recommendedName>
        <fullName evidence="4">MFS transporter</fullName>
    </recommendedName>
</protein>
<dbReference type="EMBL" id="MVOG01000045">
    <property type="protein sequence ID" value="PAU67139.1"/>
    <property type="molecule type" value="Genomic_DNA"/>
</dbReference>
<name>A0A2A2ED47_9BIFI</name>
<keyword evidence="1" id="KW-0472">Membrane</keyword>
<keyword evidence="1" id="KW-0812">Transmembrane</keyword>
<organism evidence="2 3">
    <name type="scientific">Bifidobacterium italicum</name>
    <dbReference type="NCBI Taxonomy" id="1960968"/>
    <lineage>
        <taxon>Bacteria</taxon>
        <taxon>Bacillati</taxon>
        <taxon>Actinomycetota</taxon>
        <taxon>Actinomycetes</taxon>
        <taxon>Bifidobacteriales</taxon>
        <taxon>Bifidobacteriaceae</taxon>
        <taxon>Bifidobacterium</taxon>
    </lineage>
</organism>
<sequence length="106" mass="11386">MPLSIIAAAAWFVLCSAIALSEADLAVHMHDTGHPGMYRLYMLAALVQAGMAGVNLIIALSGGYAQSIWLSTWLYWGLAATLWVLLLLARKVEDGPACDPEQGRES</sequence>
<evidence type="ECO:0008006" key="4">
    <source>
        <dbReference type="Google" id="ProtNLM"/>
    </source>
</evidence>
<feature type="transmembrane region" description="Helical" evidence="1">
    <location>
        <begin position="39"/>
        <end position="60"/>
    </location>
</feature>
<evidence type="ECO:0000313" key="3">
    <source>
        <dbReference type="Proteomes" id="UP000217986"/>
    </source>
</evidence>
<accession>A0A2A2ED47</accession>
<dbReference type="Proteomes" id="UP000217986">
    <property type="component" value="Unassembled WGS sequence"/>
</dbReference>
<keyword evidence="1" id="KW-1133">Transmembrane helix</keyword>
<reference evidence="2 3" key="1">
    <citation type="journal article" date="2017" name="ISME J.">
        <title>Unveiling bifidobacterial biogeography across the mammalian branch of the tree of life.</title>
        <authorList>
            <person name="Milani C."/>
            <person name="Mangifesta M."/>
            <person name="Mancabelli L."/>
            <person name="Lugli G.A."/>
            <person name="James K."/>
            <person name="Duranti S."/>
            <person name="Turroni F."/>
            <person name="Ferrario C."/>
            <person name="Ossiprandi M.C."/>
            <person name="van Sinderen D."/>
            <person name="Ventura M."/>
        </authorList>
    </citation>
    <scope>NUCLEOTIDE SEQUENCE [LARGE SCALE GENOMIC DNA]</scope>
    <source>
        <strain evidence="2 3">70</strain>
    </source>
</reference>
<proteinExistence type="predicted"/>
<evidence type="ECO:0000256" key="1">
    <source>
        <dbReference type="SAM" id="Phobius"/>
    </source>
</evidence>